<evidence type="ECO:0000256" key="9">
    <source>
        <dbReference type="ARBA" id="ARBA00049654"/>
    </source>
</evidence>
<sequence length="275" mass="32210">MTTTSEEKDLKCENCEVCAAVKAKYTCPKCEVRTCSLTCAKIHKQSLPCDGIRDKVKFILKDNMTDLDILSDYRFLEEGNFKADLMRKERIQKFTNNKTPLVDLSTKLEFLPHNFTKHQDNTTHLNWETNELFWKIEWIFHQAENLKFITPKTLDTTRLSDLVEEILNSSSLTQENNSIKNIKLFHEKIKFYRATGLSGIRVLLKAENLDVTSSLRENLSKKTIIEYPTIYLVLKDHSDMYEIIDSDEDLEDEEMPTQQHQQRRRKNISNVKNPI</sequence>
<comment type="caution">
    <text evidence="16">The sequence shown here is derived from an EMBL/GenBank/DDBJ whole genome shotgun (WGS) entry which is preliminary data.</text>
</comment>
<feature type="region of interest" description="Disordered" evidence="14">
    <location>
        <begin position="246"/>
        <end position="275"/>
    </location>
</feature>
<dbReference type="InterPro" id="IPR007529">
    <property type="entry name" value="Znf_HIT"/>
</dbReference>
<evidence type="ECO:0000256" key="1">
    <source>
        <dbReference type="ARBA" id="ARBA00022499"/>
    </source>
</evidence>
<name>A0A835CW69_APHGI</name>
<dbReference type="InterPro" id="IPR057721">
    <property type="entry name" value="BCD1_alpha/beta"/>
</dbReference>
<evidence type="ECO:0000256" key="2">
    <source>
        <dbReference type="ARBA" id="ARBA00022517"/>
    </source>
</evidence>
<evidence type="ECO:0000313" key="17">
    <source>
        <dbReference type="Proteomes" id="UP000639338"/>
    </source>
</evidence>
<evidence type="ECO:0000256" key="7">
    <source>
        <dbReference type="ARBA" id="ARBA00022843"/>
    </source>
</evidence>
<dbReference type="InterPro" id="IPR051639">
    <property type="entry name" value="BCD1"/>
</dbReference>
<dbReference type="GO" id="GO:0070761">
    <property type="term" value="C:pre-snoRNP complex"/>
    <property type="evidence" value="ECO:0007669"/>
    <property type="project" value="TreeGrafter"/>
</dbReference>
<accession>A0A835CW69</accession>
<dbReference type="PROSITE" id="PS51083">
    <property type="entry name" value="ZF_HIT"/>
    <property type="match status" value="1"/>
</dbReference>
<organism evidence="16 17">
    <name type="scientific">Aphidius gifuensis</name>
    <name type="common">Parasitoid wasp</name>
    <dbReference type="NCBI Taxonomy" id="684658"/>
    <lineage>
        <taxon>Eukaryota</taxon>
        <taxon>Metazoa</taxon>
        <taxon>Ecdysozoa</taxon>
        <taxon>Arthropoda</taxon>
        <taxon>Hexapoda</taxon>
        <taxon>Insecta</taxon>
        <taxon>Pterygota</taxon>
        <taxon>Neoptera</taxon>
        <taxon>Endopterygota</taxon>
        <taxon>Hymenoptera</taxon>
        <taxon>Apocrita</taxon>
        <taxon>Ichneumonoidea</taxon>
        <taxon>Braconidae</taxon>
        <taxon>Aphidiinae</taxon>
        <taxon>Aphidius</taxon>
    </lineage>
</organism>
<dbReference type="SUPFAM" id="SSF144232">
    <property type="entry name" value="HIT/MYND zinc finger-like"/>
    <property type="match status" value="1"/>
</dbReference>
<evidence type="ECO:0000256" key="11">
    <source>
        <dbReference type="ARBA" id="ARBA00068630"/>
    </source>
</evidence>
<keyword evidence="5 13" id="KW-0863">Zinc-finger</keyword>
<keyword evidence="2" id="KW-0690">Ribosome biogenesis</keyword>
<keyword evidence="1" id="KW-1017">Isopeptide bond</keyword>
<evidence type="ECO:0000256" key="14">
    <source>
        <dbReference type="SAM" id="MobiDB-lite"/>
    </source>
</evidence>
<keyword evidence="4" id="KW-0479">Metal-binding</keyword>
<keyword evidence="7" id="KW-0832">Ubl conjugation</keyword>
<comment type="subunit">
    <text evidence="10">Interacts with FBL, SNU13, NOP58, NUFIP1, RUVBL1, RUVBL2 and TAF9. Interacts (via HIT-type zinc finger) with the RUVBL1/RUVBL2 complex in the presence of ADP.</text>
</comment>
<dbReference type="GO" id="GO:0000463">
    <property type="term" value="P:maturation of LSU-rRNA from tricistronic rRNA transcript (SSU-rRNA, 5.8S rRNA, LSU-rRNA)"/>
    <property type="evidence" value="ECO:0007669"/>
    <property type="project" value="TreeGrafter"/>
</dbReference>
<dbReference type="EMBL" id="JACMRX010000002">
    <property type="protein sequence ID" value="KAF7995135.1"/>
    <property type="molecule type" value="Genomic_DNA"/>
</dbReference>
<keyword evidence="17" id="KW-1185">Reference proteome</keyword>
<evidence type="ECO:0000256" key="3">
    <source>
        <dbReference type="ARBA" id="ARBA00022553"/>
    </source>
</evidence>
<dbReference type="OrthoDB" id="272357at2759"/>
<dbReference type="CDD" id="cd23023">
    <property type="entry name" value="zf-HIT_BCD1"/>
    <property type="match status" value="1"/>
</dbReference>
<keyword evidence="3" id="KW-0597">Phosphoprotein</keyword>
<dbReference type="PANTHER" id="PTHR13483:SF3">
    <property type="entry name" value="BOX C_D SNORNA PROTEIN 1"/>
    <property type="match status" value="1"/>
</dbReference>
<dbReference type="GO" id="GO:0008270">
    <property type="term" value="F:zinc ion binding"/>
    <property type="evidence" value="ECO:0007669"/>
    <property type="project" value="UniProtKB-UniRule"/>
</dbReference>
<comment type="function">
    <text evidence="8">Required for box C/D snoRNAs accumulation involved in snoRNA processing, snoRNA transport to the nucleolus and ribosome biogenesis.</text>
</comment>
<evidence type="ECO:0000256" key="10">
    <source>
        <dbReference type="ARBA" id="ARBA00061949"/>
    </source>
</evidence>
<protein>
    <recommendedName>
        <fullName evidence="11">Box C/D snoRNA protein 1</fullName>
    </recommendedName>
    <alternativeName>
        <fullName evidence="12">Zinc finger HIT domain-containing protein 6</fullName>
    </alternativeName>
</protein>
<evidence type="ECO:0000256" key="4">
    <source>
        <dbReference type="ARBA" id="ARBA00022723"/>
    </source>
</evidence>
<evidence type="ECO:0000256" key="8">
    <source>
        <dbReference type="ARBA" id="ARBA00049598"/>
    </source>
</evidence>
<feature type="domain" description="HIT-type" evidence="15">
    <location>
        <begin position="15"/>
        <end position="49"/>
    </location>
</feature>
<evidence type="ECO:0000256" key="12">
    <source>
        <dbReference type="ARBA" id="ARBA00077531"/>
    </source>
</evidence>
<evidence type="ECO:0000313" key="16">
    <source>
        <dbReference type="EMBL" id="KAF7995135.1"/>
    </source>
</evidence>
<feature type="compositionally biased region" description="Acidic residues" evidence="14">
    <location>
        <begin position="246"/>
        <end position="255"/>
    </location>
</feature>
<dbReference type="AlphaFoldDB" id="A0A835CW69"/>
<dbReference type="PANTHER" id="PTHR13483">
    <property type="entry name" value="BOX C_D SNORNA PROTEIN 1-RELATED"/>
    <property type="match status" value="1"/>
</dbReference>
<keyword evidence="6" id="KW-0862">Zinc</keyword>
<dbReference type="Pfam" id="PF04438">
    <property type="entry name" value="zf-HIT"/>
    <property type="match status" value="1"/>
</dbReference>
<dbReference type="Proteomes" id="UP000639338">
    <property type="component" value="Unassembled WGS sequence"/>
</dbReference>
<dbReference type="GO" id="GO:0048254">
    <property type="term" value="P:snoRNA localization"/>
    <property type="evidence" value="ECO:0007669"/>
    <property type="project" value="TreeGrafter"/>
</dbReference>
<evidence type="ECO:0000256" key="5">
    <source>
        <dbReference type="ARBA" id="ARBA00022771"/>
    </source>
</evidence>
<dbReference type="Pfam" id="PF25790">
    <property type="entry name" value="BCD1"/>
    <property type="match status" value="1"/>
</dbReference>
<evidence type="ECO:0000256" key="13">
    <source>
        <dbReference type="PROSITE-ProRule" id="PRU00453"/>
    </source>
</evidence>
<dbReference type="FunFam" id="3.30.60.190:FF:000001">
    <property type="entry name" value="box C/D snoRNA protein 1"/>
    <property type="match status" value="1"/>
</dbReference>
<comment type="similarity">
    <text evidence="9">Belongs to the BCD1 family.</text>
</comment>
<evidence type="ECO:0000259" key="15">
    <source>
        <dbReference type="PROSITE" id="PS51083"/>
    </source>
</evidence>
<evidence type="ECO:0000256" key="6">
    <source>
        <dbReference type="ARBA" id="ARBA00022833"/>
    </source>
</evidence>
<dbReference type="GO" id="GO:0005634">
    <property type="term" value="C:nucleus"/>
    <property type="evidence" value="ECO:0007669"/>
    <property type="project" value="TreeGrafter"/>
</dbReference>
<gene>
    <name evidence="16" type="ORF">HCN44_004607</name>
</gene>
<reference evidence="16 17" key="1">
    <citation type="submission" date="2020-08" db="EMBL/GenBank/DDBJ databases">
        <title>Aphidius gifuensis genome sequencing and assembly.</title>
        <authorList>
            <person name="Du Z."/>
        </authorList>
    </citation>
    <scope>NUCLEOTIDE SEQUENCE [LARGE SCALE GENOMIC DNA]</scope>
    <source>
        <strain evidence="16">YNYX2018</strain>
        <tissue evidence="16">Adults</tissue>
    </source>
</reference>
<proteinExistence type="inferred from homology"/>
<dbReference type="GO" id="GO:0000492">
    <property type="term" value="P:box C/D snoRNP assembly"/>
    <property type="evidence" value="ECO:0007669"/>
    <property type="project" value="TreeGrafter"/>
</dbReference>
<dbReference type="Gene3D" id="3.30.60.190">
    <property type="match status" value="1"/>
</dbReference>